<dbReference type="PANTHER" id="PTHR43308">
    <property type="entry name" value="OUTER MEMBRANE PROTEIN ALPHA-RELATED"/>
    <property type="match status" value="1"/>
</dbReference>
<evidence type="ECO:0000256" key="1">
    <source>
        <dbReference type="SAM" id="SignalP"/>
    </source>
</evidence>
<dbReference type="Pfam" id="PF20578">
    <property type="entry name" value="aBig_2"/>
    <property type="match status" value="4"/>
</dbReference>
<dbReference type="InterPro" id="IPR001119">
    <property type="entry name" value="SLH_dom"/>
</dbReference>
<dbReference type="InterPro" id="IPR046780">
    <property type="entry name" value="aBig_2"/>
</dbReference>
<dbReference type="PROSITE" id="PS51272">
    <property type="entry name" value="SLH"/>
    <property type="match status" value="3"/>
</dbReference>
<proteinExistence type="predicted"/>
<name>A0ABY5SAF3_9BACL</name>
<organism evidence="3 4">
    <name type="scientific">Paenibacillus spongiae</name>
    <dbReference type="NCBI Taxonomy" id="2909671"/>
    <lineage>
        <taxon>Bacteria</taxon>
        <taxon>Bacillati</taxon>
        <taxon>Bacillota</taxon>
        <taxon>Bacilli</taxon>
        <taxon>Bacillales</taxon>
        <taxon>Paenibacillaceae</taxon>
        <taxon>Paenibacillus</taxon>
    </lineage>
</organism>
<dbReference type="InterPro" id="IPR051465">
    <property type="entry name" value="Cell_Envelope_Struct_Comp"/>
</dbReference>
<evidence type="ECO:0000313" key="4">
    <source>
        <dbReference type="Proteomes" id="UP001057877"/>
    </source>
</evidence>
<accession>A0ABY5SAF3</accession>
<feature type="domain" description="SLH" evidence="2">
    <location>
        <begin position="829"/>
        <end position="888"/>
    </location>
</feature>
<dbReference type="EMBL" id="CP091430">
    <property type="protein sequence ID" value="UVI30488.1"/>
    <property type="molecule type" value="Genomic_DNA"/>
</dbReference>
<feature type="chain" id="PRO_5046447207" evidence="1">
    <location>
        <begin position="32"/>
        <end position="952"/>
    </location>
</feature>
<gene>
    <name evidence="3" type="ORF">L1F29_00925</name>
</gene>
<protein>
    <submittedName>
        <fullName evidence="3">S-layer homology domain-containing protein</fullName>
    </submittedName>
</protein>
<sequence length="952" mass="98814">MSVMRKGTSRFFASFIALIILLSSFNGLAFADAGSGTAAEAQSKPIMSLDYSGSNSKSFTVSDDSGAAVDIALDQNLASMQEMVNQINSRLAGTHITAAVTSPNSFKLTSSVIGRYSSITISGPNAADFFANTQYRGTATDAESVAETKASLTPFFDSDDSIGWVTGSMTLPTADSINGTSISWTSSNTGIITNTGSVNRPAVNTKVTLTAEITKGLALATQTFEVTVIGTTPQVVLTDAESVANTKAEITPIYATDESQGYVKRNLLLRLFDEVNGTSISWSSSHTSIVTNSGAVARPLSTVTVTLTATITKGSVTDTVSFDVSVIGTVSELLLNEKAGLHPVYASGDWESSVTRNLQLPSISNGIAINWNSSDAAYLANDGTVTRPNFSDGPANVDLTATLTLSGVSETKTFHITVVPKDETDLEAVTYDKDHLAVGYAAGDSASRVMGSLTLPVSGAHGSVIAWSSSNTAVISNTGVVNRPSAADANVMLTAAVTKGGEEAAATFMLTVKRVEPVNIPGGFIAPPTPPAPPAFAMTSATQSLIESSGSGVIVAAVETSTNRAGAAVTKVNEAELLKQVSHTEARVVVVPVESSNGKAVVSLTPGLLAALKQKDERSKVVFQMNGVTYELPAALADTSAVAKALGLSDSEAKDAEIHVSIEALPASAVQDQVAEAGGTLAASAASFSIAIVTPGKTYDFNDFRGHYINRSFELNHSVDSANAAGVVIHSDGSVSPVPAIFTAAAGKPVAIIKADHNSVYTVIEHTSSLSDIGTSWAKDKIKILANKKIIHGYEGGTFKPSGVVTRAEFAAILAKGLGLSDDASAITFSDVTMEAWYAGAVGAMSSRGFINGYADGSFKADQTITRQEEAIILGRVLAYLNVETDASLSILDSFHDRASIAKSAESHIAALVGLKIMNGSDQGNLNPQGYATRAETAALIYKLLSLVKFLN</sequence>
<dbReference type="Pfam" id="PF00395">
    <property type="entry name" value="SLH"/>
    <property type="match status" value="3"/>
</dbReference>
<evidence type="ECO:0000259" key="2">
    <source>
        <dbReference type="PROSITE" id="PS51272"/>
    </source>
</evidence>
<dbReference type="RefSeq" id="WP_258386552.1">
    <property type="nucleotide sequence ID" value="NZ_CP091430.1"/>
</dbReference>
<feature type="signal peptide" evidence="1">
    <location>
        <begin position="1"/>
        <end position="31"/>
    </location>
</feature>
<feature type="domain" description="SLH" evidence="2">
    <location>
        <begin position="892"/>
        <end position="952"/>
    </location>
</feature>
<reference evidence="3" key="1">
    <citation type="submission" date="2022-01" db="EMBL/GenBank/DDBJ databases">
        <title>Paenibacillus spongiae sp. nov., isolated from marine sponge.</title>
        <authorList>
            <person name="Li Z."/>
            <person name="Zhang M."/>
        </authorList>
    </citation>
    <scope>NUCLEOTIDE SEQUENCE</scope>
    <source>
        <strain evidence="3">PHS-Z3</strain>
    </source>
</reference>
<feature type="domain" description="SLH" evidence="2">
    <location>
        <begin position="765"/>
        <end position="828"/>
    </location>
</feature>
<evidence type="ECO:0000313" key="3">
    <source>
        <dbReference type="EMBL" id="UVI30488.1"/>
    </source>
</evidence>
<dbReference type="Proteomes" id="UP001057877">
    <property type="component" value="Chromosome"/>
</dbReference>
<keyword evidence="1" id="KW-0732">Signal</keyword>
<keyword evidence="4" id="KW-1185">Reference proteome</keyword>